<reference evidence="2 3" key="1">
    <citation type="submission" date="2019-01" db="EMBL/GenBank/DDBJ databases">
        <title>Genomic insights into the origins and evolution of symbiotic genes in the Phaseolus vulgaris microsymbionts.</title>
        <authorList>
            <person name="Tong W."/>
        </authorList>
    </citation>
    <scope>NUCLEOTIDE SEQUENCE [LARGE SCALE GENOMIC DNA]</scope>
    <source>
        <strain evidence="2 3">FH23</strain>
        <plasmid evidence="3">prapfh23a</plasmid>
    </source>
</reference>
<evidence type="ECO:0000313" key="2">
    <source>
        <dbReference type="EMBL" id="QAS80842.1"/>
    </source>
</evidence>
<feature type="domain" description="Peptidase S8/S53" evidence="1">
    <location>
        <begin position="300"/>
        <end position="631"/>
    </location>
</feature>
<sequence>MVIMALLPHLHAHNIGLASKEFRAVGRGGTKEPSPVENRREHAQKLRSDLELVASQLDDIRKEQASIKVPLKQRGMAIAIESREDEPLFVSATARSTTQGLKLLTLQVNPEKLQQRNQPAHDLANFFVSRDSFKSLLNALGKYEQWTDEDGDFADLLGNEETESSRRPANFKLFESASLIRAANLRDFWTDDIDKFPRKKSQTTWEVWTRLEYEEVFSKTLDALEISGEGRPTQFIETAVRNIVATPEAMQNLIRTSGAVVELRSASSFVSDYMNALPDAQGGIVTELARRVVPAPASAPRIAILDTGVNPANTLLTSSLPRSRCYTVSDDWAVTDHDGHGTKMAGVALFGDLANAGSGTSPIQLSASLESVVVTAPVGGGDVPAHDAIQKAIELVESEEAARVFCLAQTAAGEPEDGRPTSTSAVIDKLAYADGKNTRLICVAVGNVDHSDSEPYQVAEYIERNRRHGIQSPAQALNALSIGAFTNKANGTIPLVAPAGDLSPTSRTSQEWIARAAKKPDIVMEGGNFQIDRGGIFSRASARNLVLTTSRAASASPLAMTGETSAATAAATHLASRLMARYPSFRMETIRGMMVHSAEWTPAMVAQLTDLERSNSVSDPWATLLSRFGWGTPNEERLYSSTESDMTLIVEDSLRPYELGDSDQLRLREMKYFKLPWPTAELRALNQTEVEMRCTLSYFIEPDPNAIARNRYDRYPSHRLKFDLRRFGESDAKAQLRYNALAEDDLSLGATDDGWIAGKRLSGNGTLQHDIWRGPAYRLAERDGISVAPVKGWWSDIRQSERYRRRIRFSLMVSIRVPQGTANIYQPVSVALQNLVTV</sequence>
<dbReference type="SUPFAM" id="SSF52743">
    <property type="entry name" value="Subtilisin-like"/>
    <property type="match status" value="1"/>
</dbReference>
<geneLocation type="plasmid" evidence="3">
    <name>prapfh23a</name>
</geneLocation>
<accession>A0AAE5U0B1</accession>
<dbReference type="GO" id="GO:0006508">
    <property type="term" value="P:proteolysis"/>
    <property type="evidence" value="ECO:0007669"/>
    <property type="project" value="InterPro"/>
</dbReference>
<evidence type="ECO:0000313" key="3">
    <source>
        <dbReference type="Proteomes" id="UP000220927"/>
    </source>
</evidence>
<evidence type="ECO:0000259" key="1">
    <source>
        <dbReference type="Pfam" id="PF00082"/>
    </source>
</evidence>
<protein>
    <submittedName>
        <fullName evidence="2">S8 family peptidase</fullName>
    </submittedName>
</protein>
<dbReference type="AlphaFoldDB" id="A0AAE5U0B1"/>
<dbReference type="Pfam" id="PF00082">
    <property type="entry name" value="Peptidase_S8"/>
    <property type="match status" value="1"/>
</dbReference>
<keyword evidence="2" id="KW-0614">Plasmid</keyword>
<gene>
    <name evidence="2" type="ORF">CO657_22615</name>
</gene>
<dbReference type="EMBL" id="CP034999">
    <property type="protein sequence ID" value="QAS80842.1"/>
    <property type="molecule type" value="Genomic_DNA"/>
</dbReference>
<dbReference type="InterPro" id="IPR000209">
    <property type="entry name" value="Peptidase_S8/S53_dom"/>
</dbReference>
<keyword evidence="3" id="KW-1185">Reference proteome</keyword>
<organism evidence="2 3">
    <name type="scientific">Rhizobium acidisoli</name>
    <dbReference type="NCBI Taxonomy" id="1538158"/>
    <lineage>
        <taxon>Bacteria</taxon>
        <taxon>Pseudomonadati</taxon>
        <taxon>Pseudomonadota</taxon>
        <taxon>Alphaproteobacteria</taxon>
        <taxon>Hyphomicrobiales</taxon>
        <taxon>Rhizobiaceae</taxon>
        <taxon>Rhizobium/Agrobacterium group</taxon>
        <taxon>Rhizobium</taxon>
    </lineage>
</organism>
<dbReference type="GO" id="GO:0004252">
    <property type="term" value="F:serine-type endopeptidase activity"/>
    <property type="evidence" value="ECO:0007669"/>
    <property type="project" value="InterPro"/>
</dbReference>
<dbReference type="CDD" id="cd04847">
    <property type="entry name" value="Peptidases_S8_Subtilisin_like_2"/>
    <property type="match status" value="1"/>
</dbReference>
<dbReference type="KEGG" id="rad:CO657_22615"/>
<dbReference type="InterPro" id="IPR036852">
    <property type="entry name" value="Peptidase_S8/S53_dom_sf"/>
</dbReference>
<dbReference type="Proteomes" id="UP000220927">
    <property type="component" value="Plasmid pRapFH23a"/>
</dbReference>
<dbReference type="Gene3D" id="3.40.50.200">
    <property type="entry name" value="Peptidase S8/S53 domain"/>
    <property type="match status" value="1"/>
</dbReference>
<name>A0AAE5U0B1_9HYPH</name>
<dbReference type="InterPro" id="IPR034074">
    <property type="entry name" value="Y4bN_pept_dom"/>
</dbReference>
<proteinExistence type="predicted"/>